<gene>
    <name evidence="5" type="ORF">HWA77_01785</name>
</gene>
<dbReference type="AlphaFoldDB" id="A0A850QH97"/>
<sequence length="280" mass="32844">MISVILPVYNAELYLNKTIDSILNQTISDFELICIDDGSTDSSLKILYGYANVDNRIRIISRDNRGLIYTLNEGIRESKYNIIARIDADDVCEPKRFEIQLSYLNSNPDVAVVGTSYNYIDENGNLIGKRILSDKYIINDAIKVFGSPFCHPSVMINKKLVGEDLYYDKDYIHAEDYELWLRLSKKYKLINLKDILLNYRILSSSISRKNEYQQKLSMVRALEYHVLNNKVLDKDNLINYYLYNKNRCYFMRNVIFNKKIKLDTIIQLMYFVLKVLKNVK</sequence>
<dbReference type="PANTHER" id="PTHR43685">
    <property type="entry name" value="GLYCOSYLTRANSFERASE"/>
    <property type="match status" value="1"/>
</dbReference>
<dbReference type="GO" id="GO:0016757">
    <property type="term" value="F:glycosyltransferase activity"/>
    <property type="evidence" value="ECO:0007669"/>
    <property type="project" value="UniProtKB-KW"/>
</dbReference>
<evidence type="ECO:0000256" key="2">
    <source>
        <dbReference type="ARBA" id="ARBA00022676"/>
    </source>
</evidence>
<dbReference type="SUPFAM" id="SSF53448">
    <property type="entry name" value="Nucleotide-diphospho-sugar transferases"/>
    <property type="match status" value="1"/>
</dbReference>
<comment type="caution">
    <text evidence="5">The sequence shown here is derived from an EMBL/GenBank/DDBJ whole genome shotgun (WGS) entry which is preliminary data.</text>
</comment>
<dbReference type="InterPro" id="IPR001173">
    <property type="entry name" value="Glyco_trans_2-like"/>
</dbReference>
<dbReference type="InterPro" id="IPR050834">
    <property type="entry name" value="Glycosyltransf_2"/>
</dbReference>
<evidence type="ECO:0000313" key="5">
    <source>
        <dbReference type="EMBL" id="NVO98936.1"/>
    </source>
</evidence>
<evidence type="ECO:0000313" key="6">
    <source>
        <dbReference type="Proteomes" id="UP000533429"/>
    </source>
</evidence>
<name>A0A850QH97_PHODD</name>
<dbReference type="Gene3D" id="3.90.550.10">
    <property type="entry name" value="Spore Coat Polysaccharide Biosynthesis Protein SpsA, Chain A"/>
    <property type="match status" value="1"/>
</dbReference>
<dbReference type="EMBL" id="JABXOR010000112">
    <property type="protein sequence ID" value="NVO98936.1"/>
    <property type="molecule type" value="Genomic_DNA"/>
</dbReference>
<dbReference type="Pfam" id="PF00535">
    <property type="entry name" value="Glycos_transf_2"/>
    <property type="match status" value="1"/>
</dbReference>
<evidence type="ECO:0000256" key="3">
    <source>
        <dbReference type="ARBA" id="ARBA00022679"/>
    </source>
</evidence>
<evidence type="ECO:0000256" key="1">
    <source>
        <dbReference type="ARBA" id="ARBA00006739"/>
    </source>
</evidence>
<dbReference type="InterPro" id="IPR029044">
    <property type="entry name" value="Nucleotide-diphossugar_trans"/>
</dbReference>
<organism evidence="5 6">
    <name type="scientific">Photobacterium damselae subsp. damselae</name>
    <name type="common">Listonella damsela</name>
    <dbReference type="NCBI Taxonomy" id="85581"/>
    <lineage>
        <taxon>Bacteria</taxon>
        <taxon>Pseudomonadati</taxon>
        <taxon>Pseudomonadota</taxon>
        <taxon>Gammaproteobacteria</taxon>
        <taxon>Vibrionales</taxon>
        <taxon>Vibrionaceae</taxon>
        <taxon>Photobacterium</taxon>
    </lineage>
</organism>
<dbReference type="PANTHER" id="PTHR43685:SF5">
    <property type="entry name" value="GLYCOSYLTRANSFERASE EPSE-RELATED"/>
    <property type="match status" value="1"/>
</dbReference>
<evidence type="ECO:0000259" key="4">
    <source>
        <dbReference type="Pfam" id="PF00535"/>
    </source>
</evidence>
<reference evidence="5 6" key="1">
    <citation type="submission" date="2020-06" db="EMBL/GenBank/DDBJ databases">
        <title>Photobacterium damselae subsp. damselae comparative genomics.</title>
        <authorList>
            <person name="Osorio C.R."/>
        </authorList>
    </citation>
    <scope>NUCLEOTIDE SEQUENCE [LARGE SCALE GENOMIC DNA]</scope>
    <source>
        <strain evidence="5 6">TW250/03</strain>
    </source>
</reference>
<dbReference type="Proteomes" id="UP000533429">
    <property type="component" value="Unassembled WGS sequence"/>
</dbReference>
<comment type="similarity">
    <text evidence="1">Belongs to the glycosyltransferase 2 family.</text>
</comment>
<protein>
    <submittedName>
        <fullName evidence="5">Glycosyltransferase</fullName>
    </submittedName>
</protein>
<keyword evidence="3 5" id="KW-0808">Transferase</keyword>
<keyword evidence="2" id="KW-0328">Glycosyltransferase</keyword>
<proteinExistence type="inferred from homology"/>
<feature type="domain" description="Glycosyltransferase 2-like" evidence="4">
    <location>
        <begin position="3"/>
        <end position="157"/>
    </location>
</feature>
<accession>A0A850QH97</accession>